<feature type="transmembrane region" description="Helical" evidence="6">
    <location>
        <begin position="59"/>
        <end position="77"/>
    </location>
</feature>
<evidence type="ECO:0000256" key="1">
    <source>
        <dbReference type="ARBA" id="ARBA00004141"/>
    </source>
</evidence>
<dbReference type="GO" id="GO:0016020">
    <property type="term" value="C:membrane"/>
    <property type="evidence" value="ECO:0007669"/>
    <property type="project" value="UniProtKB-SubCell"/>
</dbReference>
<dbReference type="AlphaFoldDB" id="A0ABD5EG47"/>
<dbReference type="InterPro" id="IPR038330">
    <property type="entry name" value="TspO/MBR-related_sf"/>
</dbReference>
<comment type="caution">
    <text evidence="7">The sequence shown here is derived from an EMBL/GenBank/DDBJ whole genome shotgun (WGS) entry which is preliminary data.</text>
</comment>
<dbReference type="FunFam" id="1.20.1260.100:FF:000001">
    <property type="entry name" value="translocator protein 2"/>
    <property type="match status" value="1"/>
</dbReference>
<dbReference type="PIRSF" id="PIRSF005859">
    <property type="entry name" value="PBR"/>
    <property type="match status" value="1"/>
</dbReference>
<evidence type="ECO:0000256" key="5">
    <source>
        <dbReference type="ARBA" id="ARBA00023136"/>
    </source>
</evidence>
<protein>
    <submittedName>
        <fullName evidence="7">TspO/MBR family protein</fullName>
    </submittedName>
</protein>
<name>A0ABD5EG47_9ACTN</name>
<keyword evidence="4 6" id="KW-1133">Transmembrane helix</keyword>
<evidence type="ECO:0000313" key="8">
    <source>
        <dbReference type="Proteomes" id="UP001183535"/>
    </source>
</evidence>
<dbReference type="PANTHER" id="PTHR10057:SF0">
    <property type="entry name" value="TRANSLOCATOR PROTEIN"/>
    <property type="match status" value="1"/>
</dbReference>
<dbReference type="Pfam" id="PF03073">
    <property type="entry name" value="TspO_MBR"/>
    <property type="match status" value="1"/>
</dbReference>
<comment type="subcellular location">
    <subcellularLocation>
        <location evidence="1">Membrane</location>
        <topology evidence="1">Multi-pass membrane protein</topology>
    </subcellularLocation>
</comment>
<keyword evidence="8" id="KW-1185">Reference proteome</keyword>
<dbReference type="EMBL" id="JAVRES010000001">
    <property type="protein sequence ID" value="MDT0433601.1"/>
    <property type="molecule type" value="Genomic_DNA"/>
</dbReference>
<feature type="transmembrane region" description="Helical" evidence="6">
    <location>
        <begin position="143"/>
        <end position="162"/>
    </location>
</feature>
<dbReference type="GO" id="GO:0033013">
    <property type="term" value="P:tetrapyrrole metabolic process"/>
    <property type="evidence" value="ECO:0007669"/>
    <property type="project" value="UniProtKB-ARBA"/>
</dbReference>
<keyword evidence="3 6" id="KW-0812">Transmembrane</keyword>
<keyword evidence="5 6" id="KW-0472">Membrane</keyword>
<evidence type="ECO:0000256" key="2">
    <source>
        <dbReference type="ARBA" id="ARBA00007524"/>
    </source>
</evidence>
<dbReference type="RefSeq" id="WP_093831016.1">
    <property type="nucleotide sequence ID" value="NZ_JAVRES010000001.1"/>
</dbReference>
<dbReference type="Proteomes" id="UP001183535">
    <property type="component" value="Unassembled WGS sequence"/>
</dbReference>
<evidence type="ECO:0000256" key="3">
    <source>
        <dbReference type="ARBA" id="ARBA00022692"/>
    </source>
</evidence>
<evidence type="ECO:0000313" key="7">
    <source>
        <dbReference type="EMBL" id="MDT0433601.1"/>
    </source>
</evidence>
<evidence type="ECO:0000256" key="4">
    <source>
        <dbReference type="ARBA" id="ARBA00022989"/>
    </source>
</evidence>
<dbReference type="InterPro" id="IPR004307">
    <property type="entry name" value="TspO_MBR"/>
</dbReference>
<comment type="similarity">
    <text evidence="2">Belongs to the TspO/BZRP family.</text>
</comment>
<sequence>MRLLNEAHSKPVTRRSPYLVTATAVAATALAGAAAVDPDSTWYRRLDKPAFQPPSWAFGAVWTPLYASLAWAGGHALQRAEGERRRALAVTLGANLVLNASWNWLFFRARSPKAGLVGTLLIDLSNVALIRRTADVDRTAARALLPYAAWCGFATALNAAIVRRNPG</sequence>
<gene>
    <name evidence="7" type="ORF">RM877_02790</name>
</gene>
<dbReference type="PANTHER" id="PTHR10057">
    <property type="entry name" value="PERIPHERAL-TYPE BENZODIAZEPINE RECEPTOR"/>
    <property type="match status" value="1"/>
</dbReference>
<dbReference type="CDD" id="cd15904">
    <property type="entry name" value="TSPO_MBR"/>
    <property type="match status" value="1"/>
</dbReference>
<evidence type="ECO:0000256" key="6">
    <source>
        <dbReference type="SAM" id="Phobius"/>
    </source>
</evidence>
<reference evidence="8" key="1">
    <citation type="submission" date="2023-07" db="EMBL/GenBank/DDBJ databases">
        <title>30 novel species of actinomycetes from the DSMZ collection.</title>
        <authorList>
            <person name="Nouioui I."/>
        </authorList>
    </citation>
    <scope>NUCLEOTIDE SEQUENCE [LARGE SCALE GENOMIC DNA]</scope>
    <source>
        <strain evidence="8">DSM 41981</strain>
    </source>
</reference>
<proteinExistence type="inferred from homology"/>
<dbReference type="Gene3D" id="1.20.1260.100">
    <property type="entry name" value="TspO/MBR protein"/>
    <property type="match status" value="1"/>
</dbReference>
<accession>A0ABD5EG47</accession>
<organism evidence="7 8">
    <name type="scientific">Streptomyces doudnae</name>
    <dbReference type="NCBI Taxonomy" id="3075536"/>
    <lineage>
        <taxon>Bacteria</taxon>
        <taxon>Bacillati</taxon>
        <taxon>Actinomycetota</taxon>
        <taxon>Actinomycetes</taxon>
        <taxon>Kitasatosporales</taxon>
        <taxon>Streptomycetaceae</taxon>
        <taxon>Streptomyces</taxon>
    </lineage>
</organism>